<name>A0A9D4UB59_ADICA</name>
<gene>
    <name evidence="1" type="ORF">GOP47_0021062</name>
</gene>
<dbReference type="OrthoDB" id="2009297at2759"/>
<reference evidence="1" key="1">
    <citation type="submission" date="2021-01" db="EMBL/GenBank/DDBJ databases">
        <title>Adiantum capillus-veneris genome.</title>
        <authorList>
            <person name="Fang Y."/>
            <person name="Liao Q."/>
        </authorList>
    </citation>
    <scope>NUCLEOTIDE SEQUENCE</scope>
    <source>
        <strain evidence="1">H3</strain>
        <tissue evidence="1">Leaf</tissue>
    </source>
</reference>
<feature type="non-terminal residue" evidence="1">
    <location>
        <position position="97"/>
    </location>
</feature>
<keyword evidence="2" id="KW-1185">Reference proteome</keyword>
<evidence type="ECO:0000313" key="1">
    <source>
        <dbReference type="EMBL" id="KAI5064392.1"/>
    </source>
</evidence>
<sequence>MAGLRSHRRKRQKIDLECIVGQGNVPRRLLELLKTSMKRNVDFTDTIDIFGAEPAMSLEESDTDPSIEMESPSTPKFTLLNSLKRCGFLRTYFAECP</sequence>
<dbReference type="AlphaFoldDB" id="A0A9D4UB59"/>
<proteinExistence type="predicted"/>
<evidence type="ECO:0000313" key="2">
    <source>
        <dbReference type="Proteomes" id="UP000886520"/>
    </source>
</evidence>
<organism evidence="1 2">
    <name type="scientific">Adiantum capillus-veneris</name>
    <name type="common">Maidenhair fern</name>
    <dbReference type="NCBI Taxonomy" id="13818"/>
    <lineage>
        <taxon>Eukaryota</taxon>
        <taxon>Viridiplantae</taxon>
        <taxon>Streptophyta</taxon>
        <taxon>Embryophyta</taxon>
        <taxon>Tracheophyta</taxon>
        <taxon>Polypodiopsida</taxon>
        <taxon>Polypodiidae</taxon>
        <taxon>Polypodiales</taxon>
        <taxon>Pteridineae</taxon>
        <taxon>Pteridaceae</taxon>
        <taxon>Vittarioideae</taxon>
        <taxon>Adiantum</taxon>
    </lineage>
</organism>
<comment type="caution">
    <text evidence="1">The sequence shown here is derived from an EMBL/GenBank/DDBJ whole genome shotgun (WGS) entry which is preliminary data.</text>
</comment>
<protein>
    <submittedName>
        <fullName evidence="1">Uncharacterized protein</fullName>
    </submittedName>
</protein>
<accession>A0A9D4UB59</accession>
<dbReference type="Proteomes" id="UP000886520">
    <property type="component" value="Chromosome 20"/>
</dbReference>
<dbReference type="EMBL" id="JABFUD020000020">
    <property type="protein sequence ID" value="KAI5064392.1"/>
    <property type="molecule type" value="Genomic_DNA"/>
</dbReference>